<evidence type="ECO:0000313" key="2">
    <source>
        <dbReference type="EMBL" id="QKG80536.1"/>
    </source>
</evidence>
<evidence type="ECO:0000259" key="1">
    <source>
        <dbReference type="PROSITE" id="PS50093"/>
    </source>
</evidence>
<feature type="domain" description="PKD" evidence="1">
    <location>
        <begin position="1450"/>
        <end position="1517"/>
    </location>
</feature>
<name>A0A7D3XMX7_9BACT</name>
<feature type="domain" description="PKD" evidence="1">
    <location>
        <begin position="722"/>
        <end position="759"/>
    </location>
</feature>
<feature type="domain" description="PKD" evidence="1">
    <location>
        <begin position="2260"/>
        <end position="2294"/>
    </location>
</feature>
<evidence type="ECO:0000313" key="3">
    <source>
        <dbReference type="Proteomes" id="UP000500961"/>
    </source>
</evidence>
<feature type="domain" description="PKD" evidence="1">
    <location>
        <begin position="1071"/>
        <end position="1120"/>
    </location>
</feature>
<dbReference type="Gene3D" id="2.60.40.10">
    <property type="entry name" value="Immunoglobulins"/>
    <property type="match status" value="16"/>
</dbReference>
<organism evidence="2 3">
    <name type="scientific">Tenuifilum thalassicum</name>
    <dbReference type="NCBI Taxonomy" id="2590900"/>
    <lineage>
        <taxon>Bacteria</taxon>
        <taxon>Pseudomonadati</taxon>
        <taxon>Bacteroidota</taxon>
        <taxon>Bacteroidia</taxon>
        <taxon>Bacteroidales</taxon>
        <taxon>Tenuifilaceae</taxon>
        <taxon>Tenuifilum</taxon>
    </lineage>
</organism>
<dbReference type="CDD" id="cd00146">
    <property type="entry name" value="PKD"/>
    <property type="match status" value="4"/>
</dbReference>
<dbReference type="Pfam" id="PF00801">
    <property type="entry name" value="PKD"/>
    <property type="match status" value="1"/>
</dbReference>
<dbReference type="KEGG" id="ttz:FHG85_09730"/>
<proteinExistence type="predicted"/>
<dbReference type="RefSeq" id="WP_173075342.1">
    <property type="nucleotide sequence ID" value="NZ_CP041345.1"/>
</dbReference>
<feature type="domain" description="PKD" evidence="1">
    <location>
        <begin position="1283"/>
        <end position="1338"/>
    </location>
</feature>
<dbReference type="PROSITE" id="PS50093">
    <property type="entry name" value="PKD"/>
    <property type="match status" value="7"/>
</dbReference>
<sequence>MVLRKISTATFVLFILSFFSDYKVNAQTDTEFWFSVPEINRYHWNGNESSPGNKGYPVFLRITTGTLASRVTISMPANAAVFNGGSPLVIDIPANRTYTIDLAALNLIGDDKTTPATSIENRLLWTSSNTAIPNPYINKNNKGLLIEATSPVTVYYEISAIYNMELLALKGKNALGRTFYIPFETTYGISQYVANNANYKYRPYNSFEIVATEDNTEIRITPTADVFVYPSGFKPANVPFTIWLNRGETAIIAPYKNDSQVAYKVDPNKTLAGTKVEVVSGGDIAINTRHDMVSPGGGVDFVGDQLVPTDHIGNHYAVVRGVLADTQEYVYVLATANNTNVKVNGVSVGTINERGVLPVQIPSANLITTIETDNPVYVFHLSGFGNGTQTQVAGAIIPTISTCTGSSRVGFNRTKADYDNGYGSKYYEFYMNILVRKGAEDGFKLYDKNGNDVTGIIPGLNDPASYTDVGTTPPFDEWRYARFKADNIQAGVDEAYLLENTKDVFHLGILNGHPNADAFYGYFSDFNTFNPDAFVVVNESQGGKICYGDSRQLYASGGTHYLWSPSDFLDDPASPTPVATNITRSLKYTVTVSGACGLSDTREVNFLVSDPIYPGFTTDHFEGCSPFQPTIINNATGAAQSWWDFNSDGDWNDPDEGLNNSPTFSVPFTNNGSDTLRYTITQMVVDATGICQKTFSKDILVYPFIDINPVLDAKSNPDDCHPLTVDFKANPIGNSGTATFRWDFGDGATSSSPDPTHTYYNYDPNPKNLNAQLTITDKYNYCSVTKPVPVTIQPYIRASFAVDKVEICSGEAIPIINNSTGGITNTYWDKDGDGTFESSDPGNWVFNRTTTTTVGIKVQNAGGCTNTFSQTITVNPTPYADVAIATQGDVTCSPLAVNLSATNITNGSTIEWILSEGGNSNVISTQPTTTYNIQNYDAFAHNYDIQFRALSDKGCQFLSNPTPVTVQPFVDADFTVLNNTNCSPVDLSFDVQKYAGISEYRWDWNNDGTIDATFDQTTQQDVFTRQEVNQTGAISNFKPKLTVVNLAGCTRSKELDTPIPIYPEVTADFSLPTGPLCNPQTLTLTNLSEYSGGGVLNNATYSWSFGDGSTSNERDPVHSFNNVTENNKTFDITLVAKSEHGCSSQPVTKQLTLYPYIKSEFSIDNLVGCAPHDYSISLTKYPGISSYEFDFDGDGGYDQSFTSATVPKTIPHTQDNLTGTEQLYDVTLRVSNSAGCTNESKIPVRVYPGVTASFTPNSDQVICEGASVSFNSTSIVNGTATHPQYVNWDFGDGLTSTSKSVSHTFNNDDTQNDKTYTVTLTASNVHGCSDTETLDVTVHPKLTNGFTMQMSGECTPFDVSFTPTGVGATSYEWSFGGLFPNETRNNSTPFTYQADNPDPDNISTHTITLITSNANGACVSQPVSKTLKVYPRLVPQAASLQQFACPGSPITFTNSSTGGDLVYTWDFKDGQSYSTDLQDNFDHYFDNRTSTDKVFTVSLTALNANGCEKSVDVPVTIHPRVEADFTMTYDSICVPFDVKFTNTSLNGSTFSWDYGYTLNGVAQQQVTSRPTLEHVYTFDNDQPNTVFKPTITLTATQNHSNSGLTCRSTIQKEFIDIYPKVITSFTPSINRGCNPLSVDFTNNSTGLGSYLWDFGNGKQTDQENPSGITFSNSSKEQLANYTVWLKAVNAIGCSDSTSSTITVNPKMVADFTWDKTEGCSPVTVGLNNVSTSPLYQYNWDFGDGQTSSDEQPLAHEYINITLNIDNPSITLTTSYRDDPTCFDVKTLPLNIYPRIYPDFDANFAGCTPHRVEFVNQTQAFSSNNEFIWKFGNGNHSYEFEPVEEYKNPDTNNDKTFTVTLTAKSEHGCVDSVKKDVTVYPRPYAAMELTGDYISCPPFDVEIQNNTLGTNLTFTYDFGDGTDSITTLHDNMLHQFDNLDSNPVSYQIWLKAVTPHDCADSVSQTVQVFPRVIANYDVSPGYENCSPHEVKFNNLSTNAKLFEWDFDDGYTSSSTNPTQTFLNDTENDKVYNVRLTALSEYDCIDDTVKQITIWATPQALIGVEPPLKEFPDNTFSIINESSPAADSWTYNWYFDDNTTSTEKNPGTHTYTRWGHKEKGFTYDVSLVINSPHCKDSTSKVVYLMPPKPIADFTQNKANGCAPHEVHFVNNSLYGNDDGYEWDFDDGTPPVKEFQPVHTFTEPGYYRVKLKVTGEGGESFDYGIIRVYPTPKADFVAYPQRVMLPDAEVRLQNLTTNCDSCTYDWDMGDGTQYLDVKDPNHIYKEMGEYRVSLWASRKYPDAVCIDSISKYPAVWVEGIGYVKFPDAFKPNPSGPNGGSYDDHDMTNEVFHPIHYGVVEYKLMIFTRWGEQVFTSRDVNIGWDGYINGRLAEQGVYVWRAIGKYTNGKVFDKRGTVTLIR</sequence>
<dbReference type="InterPro" id="IPR035234">
    <property type="entry name" value="IgGFc-bd_N"/>
</dbReference>
<reference evidence="2 3" key="1">
    <citation type="submission" date="2019-07" db="EMBL/GenBank/DDBJ databases">
        <title>Thalassofilum flectens gen. nov., sp. nov., a novel moderate thermophilic anaerobe from a shallow sea hot spring in Kunashir Island (Russia), representing a new family in the order Bacteroidales, and proposal of Thalassofilacea fam. nov.</title>
        <authorList>
            <person name="Kochetkova T.V."/>
            <person name="Podosokorskaya O.A."/>
            <person name="Novikov A."/>
            <person name="Elcheninov A.G."/>
            <person name="Toshchakov S.V."/>
            <person name="Kublanov I.V."/>
        </authorList>
    </citation>
    <scope>NUCLEOTIDE SEQUENCE [LARGE SCALE GENOMIC DNA]</scope>
    <source>
        <strain evidence="2 3">38-H</strain>
    </source>
</reference>
<protein>
    <submittedName>
        <fullName evidence="2">PKD domain-containing protein</fullName>
    </submittedName>
</protein>
<dbReference type="InterPro" id="IPR000601">
    <property type="entry name" value="PKD_dom"/>
</dbReference>
<dbReference type="InterPro" id="IPR013783">
    <property type="entry name" value="Ig-like_fold"/>
</dbReference>
<dbReference type="SMART" id="SM00089">
    <property type="entry name" value="PKD"/>
    <property type="match status" value="13"/>
</dbReference>
<dbReference type="Proteomes" id="UP000500961">
    <property type="component" value="Chromosome"/>
</dbReference>
<feature type="domain" description="PKD" evidence="1">
    <location>
        <begin position="2147"/>
        <end position="2215"/>
    </location>
</feature>
<dbReference type="EMBL" id="CP041345">
    <property type="protein sequence ID" value="QKG80536.1"/>
    <property type="molecule type" value="Genomic_DNA"/>
</dbReference>
<dbReference type="SUPFAM" id="SSF49299">
    <property type="entry name" value="PKD domain"/>
    <property type="match status" value="16"/>
</dbReference>
<dbReference type="InterPro" id="IPR022409">
    <property type="entry name" value="PKD/Chitinase_dom"/>
</dbReference>
<dbReference type="Pfam" id="PF17517">
    <property type="entry name" value="IgGFc_binding"/>
    <property type="match status" value="1"/>
</dbReference>
<gene>
    <name evidence="2" type="ORF">FHG85_09730</name>
</gene>
<keyword evidence="3" id="KW-1185">Reference proteome</keyword>
<feature type="domain" description="PKD" evidence="1">
    <location>
        <begin position="1730"/>
        <end position="1757"/>
    </location>
</feature>
<dbReference type="Pfam" id="PF18911">
    <property type="entry name" value="PKD_4"/>
    <property type="match status" value="4"/>
</dbReference>
<dbReference type="InterPro" id="IPR035986">
    <property type="entry name" value="PKD_dom_sf"/>
</dbReference>
<accession>A0A7D3XMX7</accession>